<reference evidence="1 2" key="2">
    <citation type="submission" date="2024-02" db="EMBL/GenBank/DDBJ databases">
        <title>The Genome Sequence of Enterococcus diestrammenae JM9A.</title>
        <authorList>
            <person name="Earl A."/>
            <person name="Manson A."/>
            <person name="Gilmore M."/>
            <person name="Sanders J."/>
            <person name="Shea T."/>
            <person name="Howe W."/>
            <person name="Livny J."/>
            <person name="Cuomo C."/>
            <person name="Neafsey D."/>
            <person name="Birren B."/>
        </authorList>
    </citation>
    <scope>NUCLEOTIDE SEQUENCE [LARGE SCALE GENOMIC DNA]</scope>
    <source>
        <strain evidence="1 2">JM9A</strain>
    </source>
</reference>
<reference evidence="2" key="1">
    <citation type="submission" date="2016-06" db="EMBL/GenBank/DDBJ databases">
        <title>Four novel species of enterococci isolated from chicken manure.</title>
        <authorList>
            <person name="Van Tyne D."/>
        </authorList>
    </citation>
    <scope>NUCLEOTIDE SEQUENCE [LARGE SCALE GENOMIC DNA]</scope>
    <source>
        <strain evidence="2">JM9A</strain>
    </source>
</reference>
<dbReference type="Pfam" id="PF16813">
    <property type="entry name" value="Cas_St_Csn2"/>
    <property type="match status" value="1"/>
</dbReference>
<dbReference type="Proteomes" id="UP001429357">
    <property type="component" value="Unassembled WGS sequence"/>
</dbReference>
<name>A0ABV0F767_9ENTE</name>
<sequence length="348" mass="40565">MEIALEYEFGKFLECDNEGISFILGGDSAVKWKLYRGLKRFATGKMLSELEEHVYGDDGIVIRADGRQIKAKDIQLLMIDHRESFFEQLRVSKGTMMNGFVETLQDNFEVIKKMDELNDDLLRLEILIQEKFSDSFTTVVPLIKNFTFNDLMKNFLGLSYYEENKEFPLEMMDVATVIDDYCDILEHNLSSTSKETWLWLFNPNSFVNNVVLQQLLERLKVICSESDLLRVFVLSDDCLGISHAEEDIAKTVLVYQNQQQQLPELSELIKSIERYYPDDFRYDTEQLVDSLYRIFPSVGQEDAKIYLKPKDMLLLKVVSQLVDCPSKEKCKDFSDELTTLEKKFLQKE</sequence>
<dbReference type="EMBL" id="MAEI02000001">
    <property type="protein sequence ID" value="MEO1782897.1"/>
    <property type="molecule type" value="Genomic_DNA"/>
</dbReference>
<keyword evidence="2" id="KW-1185">Reference proteome</keyword>
<dbReference type="InterPro" id="IPR031820">
    <property type="entry name" value="Cas_St_Csn2"/>
</dbReference>
<dbReference type="RefSeq" id="WP_161869899.1">
    <property type="nucleotide sequence ID" value="NZ_MAEI02000001.1"/>
</dbReference>
<gene>
    <name evidence="1" type="ORF">BAU18_002514</name>
</gene>
<evidence type="ECO:0000313" key="2">
    <source>
        <dbReference type="Proteomes" id="UP001429357"/>
    </source>
</evidence>
<evidence type="ECO:0000313" key="1">
    <source>
        <dbReference type="EMBL" id="MEO1782897.1"/>
    </source>
</evidence>
<accession>A0ABV0F767</accession>
<comment type="caution">
    <text evidence="1">The sequence shown here is derived from an EMBL/GenBank/DDBJ whole genome shotgun (WGS) entry which is preliminary data.</text>
</comment>
<organism evidence="1 2">
    <name type="scientific">Enterococcus diestrammenae</name>
    <dbReference type="NCBI Taxonomy" id="1155073"/>
    <lineage>
        <taxon>Bacteria</taxon>
        <taxon>Bacillati</taxon>
        <taxon>Bacillota</taxon>
        <taxon>Bacilli</taxon>
        <taxon>Lactobacillales</taxon>
        <taxon>Enterococcaceae</taxon>
        <taxon>Enterococcus</taxon>
    </lineage>
</organism>
<protein>
    <submittedName>
        <fullName evidence="1">Uncharacterized protein</fullName>
    </submittedName>
</protein>
<proteinExistence type="predicted"/>